<keyword evidence="5" id="KW-0735">Signal-anchor</keyword>
<evidence type="ECO:0000256" key="10">
    <source>
        <dbReference type="ARBA" id="ARBA00023180"/>
    </source>
</evidence>
<dbReference type="Pfam" id="PF01370">
    <property type="entry name" value="Epimerase"/>
    <property type="match status" value="1"/>
</dbReference>
<dbReference type="AlphaFoldDB" id="A0A2W2HBB0"/>
<evidence type="ECO:0000256" key="8">
    <source>
        <dbReference type="ARBA" id="ARBA00023034"/>
    </source>
</evidence>
<evidence type="ECO:0000313" key="14">
    <source>
        <dbReference type="EMBL" id="PZG47470.1"/>
    </source>
</evidence>
<evidence type="ECO:0000256" key="9">
    <source>
        <dbReference type="ARBA" id="ARBA00023136"/>
    </source>
</evidence>
<dbReference type="InterPro" id="IPR044516">
    <property type="entry name" value="UXS-like"/>
</dbReference>
<keyword evidence="15" id="KW-1185">Reference proteome</keyword>
<evidence type="ECO:0000256" key="2">
    <source>
        <dbReference type="ARBA" id="ARBA00004323"/>
    </source>
</evidence>
<dbReference type="RefSeq" id="WP_111167506.1">
    <property type="nucleotide sequence ID" value="NZ_POUA01000086.1"/>
</dbReference>
<dbReference type="GO" id="GO:0070403">
    <property type="term" value="F:NAD+ binding"/>
    <property type="evidence" value="ECO:0007669"/>
    <property type="project" value="InterPro"/>
</dbReference>
<dbReference type="InterPro" id="IPR036291">
    <property type="entry name" value="NAD(P)-bd_dom_sf"/>
</dbReference>
<comment type="cofactor">
    <cofactor evidence="1">
        <name>NAD(+)</name>
        <dbReference type="ChEBI" id="CHEBI:57540"/>
    </cofactor>
</comment>
<keyword evidence="6" id="KW-1133">Transmembrane helix</keyword>
<name>A0A2W2HBB0_9ACTN</name>
<protein>
    <recommendedName>
        <fullName evidence="13">NAD-dependent epimerase/dehydratase domain-containing protein</fullName>
    </recommendedName>
</protein>
<dbReference type="SUPFAM" id="SSF51735">
    <property type="entry name" value="NAD(P)-binding Rossmann-fold domains"/>
    <property type="match status" value="1"/>
</dbReference>
<reference evidence="14 15" key="1">
    <citation type="submission" date="2018-01" db="EMBL/GenBank/DDBJ databases">
        <title>Draft genome sequence of Sphaerisporangium sp. 7K107.</title>
        <authorList>
            <person name="Sahin N."/>
            <person name="Saygin H."/>
            <person name="Ay H."/>
        </authorList>
    </citation>
    <scope>NUCLEOTIDE SEQUENCE [LARGE SCALE GENOMIC DNA]</scope>
    <source>
        <strain evidence="14 15">7K107</strain>
    </source>
</reference>
<evidence type="ECO:0000313" key="15">
    <source>
        <dbReference type="Proteomes" id="UP000248544"/>
    </source>
</evidence>
<dbReference type="Gene3D" id="3.40.50.720">
    <property type="entry name" value="NAD(P)-binding Rossmann-like Domain"/>
    <property type="match status" value="1"/>
</dbReference>
<keyword evidence="11" id="KW-0456">Lyase</keyword>
<evidence type="ECO:0000259" key="13">
    <source>
        <dbReference type="Pfam" id="PF01370"/>
    </source>
</evidence>
<evidence type="ECO:0000256" key="3">
    <source>
        <dbReference type="ARBA" id="ARBA00022692"/>
    </source>
</evidence>
<evidence type="ECO:0000256" key="6">
    <source>
        <dbReference type="ARBA" id="ARBA00022989"/>
    </source>
</evidence>
<evidence type="ECO:0000256" key="12">
    <source>
        <dbReference type="ARBA" id="ARBA00037859"/>
    </source>
</evidence>
<organism evidence="14 15">
    <name type="scientific">Spongiactinospora gelatinilytica</name>
    <dbReference type="NCBI Taxonomy" id="2666298"/>
    <lineage>
        <taxon>Bacteria</taxon>
        <taxon>Bacillati</taxon>
        <taxon>Actinomycetota</taxon>
        <taxon>Actinomycetes</taxon>
        <taxon>Streptosporangiales</taxon>
        <taxon>Streptosporangiaceae</taxon>
        <taxon>Spongiactinospora</taxon>
    </lineage>
</organism>
<feature type="domain" description="NAD-dependent epimerase/dehydratase" evidence="13">
    <location>
        <begin position="4"/>
        <end position="243"/>
    </location>
</feature>
<keyword evidence="9" id="KW-0472">Membrane</keyword>
<evidence type="ECO:0000256" key="7">
    <source>
        <dbReference type="ARBA" id="ARBA00023027"/>
    </source>
</evidence>
<dbReference type="PANTHER" id="PTHR43078">
    <property type="entry name" value="UDP-GLUCURONIC ACID DECARBOXYLASE-RELATED"/>
    <property type="match status" value="1"/>
</dbReference>
<evidence type="ECO:0000256" key="1">
    <source>
        <dbReference type="ARBA" id="ARBA00001911"/>
    </source>
</evidence>
<dbReference type="InterPro" id="IPR001509">
    <property type="entry name" value="Epimerase_deHydtase"/>
</dbReference>
<dbReference type="EMBL" id="POUA01000086">
    <property type="protein sequence ID" value="PZG47470.1"/>
    <property type="molecule type" value="Genomic_DNA"/>
</dbReference>
<keyword evidence="4" id="KW-0210">Decarboxylase</keyword>
<evidence type="ECO:0000256" key="4">
    <source>
        <dbReference type="ARBA" id="ARBA00022793"/>
    </source>
</evidence>
<evidence type="ECO:0000256" key="11">
    <source>
        <dbReference type="ARBA" id="ARBA00023239"/>
    </source>
</evidence>
<dbReference type="FunFam" id="3.40.50.720:FF:000065">
    <property type="entry name" value="UDP-glucuronic acid decarboxylase 1"/>
    <property type="match status" value="1"/>
</dbReference>
<comment type="caution">
    <text evidence="14">The sequence shown here is derived from an EMBL/GenBank/DDBJ whole genome shotgun (WGS) entry which is preliminary data.</text>
</comment>
<evidence type="ECO:0000256" key="5">
    <source>
        <dbReference type="ARBA" id="ARBA00022968"/>
    </source>
</evidence>
<dbReference type="PANTHER" id="PTHR43078:SF6">
    <property type="entry name" value="UDP-GLUCURONIC ACID DECARBOXYLASE 1"/>
    <property type="match status" value="1"/>
</dbReference>
<sequence length="318" mass="33853">MNHVVVTGGAGFIGTNLCGRLLDRGDRVTIIDNLAAGRTPGLQDLIGRRGEPGVALLETDVTGPLYLGEQCINAVVHLASLVGPETVTRCPVSTLRVAVTGTLNALELAHRYHARFVLVSSSEIYGDPQIHPQPEDYRGNVDPVGPLSGYDEGKRAAEAATAGYRREHDLNAAIVRPFNIYGPGMHPADRRVVPAFIGTALRGGTLTLHGDGSQTRALCYVDDLVDGLIAVLDSSEFGPFNLGNPREVTMRELAEAIIAEVGRGSVATIPARGQDAARRCPDIARARQILGWEPQVPLDIGIARTVAWLRQVTPALAG</sequence>
<proteinExistence type="predicted"/>
<dbReference type="Proteomes" id="UP000248544">
    <property type="component" value="Unassembled WGS sequence"/>
</dbReference>
<keyword evidence="10" id="KW-0325">Glycoprotein</keyword>
<accession>A0A2W2HBB0</accession>
<keyword evidence="7" id="KW-0520">NAD</keyword>
<gene>
    <name evidence="14" type="ORF">C1I98_13450</name>
</gene>
<dbReference type="GO" id="GO:0005737">
    <property type="term" value="C:cytoplasm"/>
    <property type="evidence" value="ECO:0007669"/>
    <property type="project" value="TreeGrafter"/>
</dbReference>
<keyword evidence="3" id="KW-0812">Transmembrane</keyword>
<comment type="subcellular location">
    <subcellularLocation>
        <location evidence="2">Golgi apparatus membrane</location>
        <topology evidence="2">Single-pass type II membrane protein</topology>
    </subcellularLocation>
    <subcellularLocation>
        <location evidence="12">Golgi apparatus</location>
        <location evidence="12">Golgi stack membrane</location>
    </subcellularLocation>
</comment>
<dbReference type="GO" id="GO:0042732">
    <property type="term" value="P:D-xylose metabolic process"/>
    <property type="evidence" value="ECO:0007669"/>
    <property type="project" value="InterPro"/>
</dbReference>
<dbReference type="GO" id="GO:0048040">
    <property type="term" value="F:UDP-glucuronate decarboxylase activity"/>
    <property type="evidence" value="ECO:0007669"/>
    <property type="project" value="TreeGrafter"/>
</dbReference>
<keyword evidence="8" id="KW-0333">Golgi apparatus</keyword>